<proteinExistence type="inferred from homology"/>
<feature type="binding site" evidence="6">
    <location>
        <begin position="125"/>
        <end position="126"/>
    </location>
    <ligand>
        <name>S-adenosyl-L-methionine</name>
        <dbReference type="ChEBI" id="CHEBI:59789"/>
    </ligand>
</feature>
<comment type="catalytic activity">
    <reaction evidence="6">
        <text>guanosine(527) in 16S rRNA + S-adenosyl-L-methionine = N(7)-methylguanosine(527) in 16S rRNA + S-adenosyl-L-homocysteine</text>
        <dbReference type="Rhea" id="RHEA:42732"/>
        <dbReference type="Rhea" id="RHEA-COMP:10209"/>
        <dbReference type="Rhea" id="RHEA-COMP:10210"/>
        <dbReference type="ChEBI" id="CHEBI:57856"/>
        <dbReference type="ChEBI" id="CHEBI:59789"/>
        <dbReference type="ChEBI" id="CHEBI:74269"/>
        <dbReference type="ChEBI" id="CHEBI:74480"/>
        <dbReference type="EC" id="2.1.1.170"/>
    </reaction>
</comment>
<feature type="binding site" evidence="6">
    <location>
        <position position="139"/>
    </location>
    <ligand>
        <name>S-adenosyl-L-methionine</name>
        <dbReference type="ChEBI" id="CHEBI:59789"/>
    </ligand>
</feature>
<keyword evidence="1 6" id="KW-0963">Cytoplasm</keyword>
<keyword evidence="5 6" id="KW-0949">S-adenosyl-L-methionine</keyword>
<reference evidence="7 8" key="1">
    <citation type="journal article" date="2010" name="J. Bacteriol.">
        <title>Genome sequences of Pelagibaca bermudensis HTCC2601T and Maritimibacter alkaliphilus HTCC2654T, the type strains of two marine Roseobacter genera.</title>
        <authorList>
            <person name="Thrash J.C."/>
            <person name="Cho J.C."/>
            <person name="Ferriera S."/>
            <person name="Johnson J."/>
            <person name="Vergin K.L."/>
            <person name="Giovannoni S.J."/>
        </authorList>
    </citation>
    <scope>NUCLEOTIDE SEQUENCE [LARGE SCALE GENOMIC DNA]</scope>
    <source>
        <strain evidence="7 8">HTCC2654</strain>
    </source>
</reference>
<name>A3VD66_9RHOB</name>
<dbReference type="PIRSF" id="PIRSF003078">
    <property type="entry name" value="GidB"/>
    <property type="match status" value="1"/>
</dbReference>
<comment type="caution">
    <text evidence="6">Lacks conserved residue(s) required for the propagation of feature annotation.</text>
</comment>
<dbReference type="InterPro" id="IPR003682">
    <property type="entry name" value="rRNA_ssu_MeTfrase_G"/>
</dbReference>
<evidence type="ECO:0000256" key="3">
    <source>
        <dbReference type="ARBA" id="ARBA00022603"/>
    </source>
</evidence>
<dbReference type="EMBL" id="AAMT01000003">
    <property type="protein sequence ID" value="EAQ14097.1"/>
    <property type="molecule type" value="Genomic_DNA"/>
</dbReference>
<dbReference type="STRING" id="314271.RB2654_13529"/>
<comment type="similarity">
    <text evidence="6">Belongs to the methyltransferase superfamily. RNA methyltransferase RsmG family.</text>
</comment>
<dbReference type="Proteomes" id="UP000002931">
    <property type="component" value="Unassembled WGS sequence"/>
</dbReference>
<dbReference type="InterPro" id="IPR029063">
    <property type="entry name" value="SAM-dependent_MTases_sf"/>
</dbReference>
<dbReference type="AlphaFoldDB" id="A3VD66"/>
<dbReference type="NCBIfam" id="TIGR00138">
    <property type="entry name" value="rsmG_gidB"/>
    <property type="match status" value="1"/>
</dbReference>
<dbReference type="Pfam" id="PF02527">
    <property type="entry name" value="GidB"/>
    <property type="match status" value="1"/>
</dbReference>
<evidence type="ECO:0000256" key="1">
    <source>
        <dbReference type="ARBA" id="ARBA00022490"/>
    </source>
</evidence>
<keyword evidence="8" id="KW-1185">Reference proteome</keyword>
<evidence type="ECO:0000313" key="7">
    <source>
        <dbReference type="EMBL" id="EAQ14097.1"/>
    </source>
</evidence>
<dbReference type="Gene3D" id="3.40.50.150">
    <property type="entry name" value="Vaccinia Virus protein VP39"/>
    <property type="match status" value="1"/>
</dbReference>
<evidence type="ECO:0000313" key="8">
    <source>
        <dbReference type="Proteomes" id="UP000002931"/>
    </source>
</evidence>
<dbReference type="CDD" id="cd02440">
    <property type="entry name" value="AdoMet_MTases"/>
    <property type="match status" value="1"/>
</dbReference>
<sequence length="206" mass="22833">MSKSAFLEAVSVSRETERRLDTFAELLTKWNRHINLVSASTLKDLWSRHFLDSAQLLSLAEGRSRLWLDVGTGGGFPGIVVAIIAAEAQPDLRVRCIESDQRKATFLRTVARECGVSVEVLSERVERADPMNADVISARALAPLDDLLAYAQRHLKPGGLALFLKGAGYREELETALVNWRFQVDTYPSKTNPDAVVLKIGDIERA</sequence>
<gene>
    <name evidence="6" type="primary">rsmG</name>
    <name evidence="7" type="ORF">RB2654_13529</name>
</gene>
<dbReference type="RefSeq" id="WP_008332503.1">
    <property type="nucleotide sequence ID" value="NZ_CH902578.1"/>
</dbReference>
<comment type="function">
    <text evidence="6">Specifically methylates the N7 position of guanine in position 527 of 16S rRNA.</text>
</comment>
<evidence type="ECO:0000256" key="6">
    <source>
        <dbReference type="HAMAP-Rule" id="MF_00074"/>
    </source>
</evidence>
<dbReference type="HOGENOM" id="CLU_065341_1_1_5"/>
<dbReference type="GO" id="GO:0005829">
    <property type="term" value="C:cytosol"/>
    <property type="evidence" value="ECO:0007669"/>
    <property type="project" value="TreeGrafter"/>
</dbReference>
<comment type="caution">
    <text evidence="7">The sequence shown here is derived from an EMBL/GenBank/DDBJ whole genome shotgun (WGS) entry which is preliminary data.</text>
</comment>
<feature type="binding site" evidence="6">
    <location>
        <position position="76"/>
    </location>
    <ligand>
        <name>S-adenosyl-L-methionine</name>
        <dbReference type="ChEBI" id="CHEBI:59789"/>
    </ligand>
</feature>
<evidence type="ECO:0000256" key="4">
    <source>
        <dbReference type="ARBA" id="ARBA00022679"/>
    </source>
</evidence>
<comment type="subcellular location">
    <subcellularLocation>
        <location evidence="6">Cytoplasm</location>
    </subcellularLocation>
</comment>
<dbReference type="HAMAP" id="MF_00074">
    <property type="entry name" value="16SrRNA_methyltr_G"/>
    <property type="match status" value="1"/>
</dbReference>
<dbReference type="EC" id="2.1.1.170" evidence="6"/>
<dbReference type="SUPFAM" id="SSF53335">
    <property type="entry name" value="S-adenosyl-L-methionine-dependent methyltransferases"/>
    <property type="match status" value="1"/>
</dbReference>
<dbReference type="eggNOG" id="COG0357">
    <property type="taxonomic scope" value="Bacteria"/>
</dbReference>
<organism evidence="7 8">
    <name type="scientific">Maritimibacter alkaliphilus HTCC2654</name>
    <dbReference type="NCBI Taxonomy" id="314271"/>
    <lineage>
        <taxon>Bacteria</taxon>
        <taxon>Pseudomonadati</taxon>
        <taxon>Pseudomonadota</taxon>
        <taxon>Alphaproteobacteria</taxon>
        <taxon>Rhodobacterales</taxon>
        <taxon>Roseobacteraceae</taxon>
        <taxon>Maritimibacter</taxon>
    </lineage>
</organism>
<keyword evidence="4 6" id="KW-0808">Transferase</keyword>
<dbReference type="PANTHER" id="PTHR31760">
    <property type="entry name" value="S-ADENOSYL-L-METHIONINE-DEPENDENT METHYLTRANSFERASES SUPERFAMILY PROTEIN"/>
    <property type="match status" value="1"/>
</dbReference>
<evidence type="ECO:0000256" key="2">
    <source>
        <dbReference type="ARBA" id="ARBA00022552"/>
    </source>
</evidence>
<accession>A3VD66</accession>
<dbReference type="GO" id="GO:0070043">
    <property type="term" value="F:rRNA (guanine-N7-)-methyltransferase activity"/>
    <property type="evidence" value="ECO:0007669"/>
    <property type="project" value="UniProtKB-UniRule"/>
</dbReference>
<protein>
    <recommendedName>
        <fullName evidence="6">Ribosomal RNA small subunit methyltransferase G</fullName>
        <ecNumber evidence="6">2.1.1.170</ecNumber>
    </recommendedName>
    <alternativeName>
        <fullName evidence="6">16S rRNA 7-methylguanosine methyltransferase</fullName>
        <shortName evidence="6">16S rRNA m7G methyltransferase</shortName>
    </alternativeName>
</protein>
<dbReference type="PANTHER" id="PTHR31760:SF0">
    <property type="entry name" value="S-ADENOSYL-L-METHIONINE-DEPENDENT METHYLTRANSFERASES SUPERFAMILY PROTEIN"/>
    <property type="match status" value="1"/>
</dbReference>
<keyword evidence="2 6" id="KW-0698">rRNA processing</keyword>
<evidence type="ECO:0000256" key="5">
    <source>
        <dbReference type="ARBA" id="ARBA00022691"/>
    </source>
</evidence>
<feature type="binding site" evidence="6">
    <location>
        <position position="71"/>
    </location>
    <ligand>
        <name>S-adenosyl-L-methionine</name>
        <dbReference type="ChEBI" id="CHEBI:59789"/>
    </ligand>
</feature>
<keyword evidence="3 6" id="KW-0489">Methyltransferase</keyword>
<dbReference type="OrthoDB" id="9808773at2"/>